<protein>
    <submittedName>
        <fullName evidence="1">Alcohol dehydrogenase</fullName>
    </submittedName>
</protein>
<dbReference type="AlphaFoldDB" id="A0A3A8NU88"/>
<reference evidence="2" key="1">
    <citation type="submission" date="2018-09" db="EMBL/GenBank/DDBJ databases">
        <authorList>
            <person name="Livingstone P.G."/>
            <person name="Whitworth D.E."/>
        </authorList>
    </citation>
    <scope>NUCLEOTIDE SEQUENCE [LARGE SCALE GENOMIC DNA]</scope>
    <source>
        <strain evidence="2">CA051B</strain>
    </source>
</reference>
<comment type="caution">
    <text evidence="1">The sequence shown here is derived from an EMBL/GenBank/DDBJ whole genome shotgun (WGS) entry which is preliminary data.</text>
</comment>
<dbReference type="SUPFAM" id="SSF56796">
    <property type="entry name" value="Dehydroquinate synthase-like"/>
    <property type="match status" value="1"/>
</dbReference>
<proteinExistence type="predicted"/>
<evidence type="ECO:0000313" key="2">
    <source>
        <dbReference type="Proteomes" id="UP000272888"/>
    </source>
</evidence>
<name>A0A3A8NU88_9BACT</name>
<dbReference type="EMBL" id="RAWB01000539">
    <property type="protein sequence ID" value="RKH46870.1"/>
    <property type="molecule type" value="Genomic_DNA"/>
</dbReference>
<feature type="non-terminal residue" evidence="1">
    <location>
        <position position="1"/>
    </location>
</feature>
<evidence type="ECO:0000313" key="1">
    <source>
        <dbReference type="EMBL" id="RKH46870.1"/>
    </source>
</evidence>
<dbReference type="Gene3D" id="1.20.1090.10">
    <property type="entry name" value="Dehydroquinate synthase-like - alpha domain"/>
    <property type="match status" value="1"/>
</dbReference>
<gene>
    <name evidence="1" type="ORF">D7V93_34410</name>
</gene>
<organism evidence="1 2">
    <name type="scientific">Corallococcus llansteffanensis</name>
    <dbReference type="NCBI Taxonomy" id="2316731"/>
    <lineage>
        <taxon>Bacteria</taxon>
        <taxon>Pseudomonadati</taxon>
        <taxon>Myxococcota</taxon>
        <taxon>Myxococcia</taxon>
        <taxon>Myxococcales</taxon>
        <taxon>Cystobacterineae</taxon>
        <taxon>Myxococcaceae</taxon>
        <taxon>Corallococcus</taxon>
    </lineage>
</organism>
<accession>A0A3A8NU88</accession>
<dbReference type="Proteomes" id="UP000272888">
    <property type="component" value="Unassembled WGS sequence"/>
</dbReference>
<keyword evidence="2" id="KW-1185">Reference proteome</keyword>
<sequence length="81" mass="8576">LGADVRGAGPGDAGEVLAGRLVQVMRAVGMPNGLGGVGYTDADVAALTEGAFPQQRLLQNAPREMTRPVLTELFHQALRYW</sequence>